<evidence type="ECO:0000313" key="3">
    <source>
        <dbReference type="Proteomes" id="UP000325315"/>
    </source>
</evidence>
<evidence type="ECO:0000259" key="1">
    <source>
        <dbReference type="Pfam" id="PF24626"/>
    </source>
</evidence>
<keyword evidence="2" id="KW-0418">Kinase</keyword>
<dbReference type="PANTHER" id="PTHR46148">
    <property type="entry name" value="CHROMO DOMAIN-CONTAINING PROTEIN"/>
    <property type="match status" value="1"/>
</dbReference>
<organism evidence="2 3">
    <name type="scientific">Gossypium australe</name>
    <dbReference type="NCBI Taxonomy" id="47621"/>
    <lineage>
        <taxon>Eukaryota</taxon>
        <taxon>Viridiplantae</taxon>
        <taxon>Streptophyta</taxon>
        <taxon>Embryophyta</taxon>
        <taxon>Tracheophyta</taxon>
        <taxon>Spermatophyta</taxon>
        <taxon>Magnoliopsida</taxon>
        <taxon>eudicotyledons</taxon>
        <taxon>Gunneridae</taxon>
        <taxon>Pentapetalae</taxon>
        <taxon>rosids</taxon>
        <taxon>malvids</taxon>
        <taxon>Malvales</taxon>
        <taxon>Malvaceae</taxon>
        <taxon>Malvoideae</taxon>
        <taxon>Gossypium</taxon>
    </lineage>
</organism>
<comment type="caution">
    <text evidence="2">The sequence shown here is derived from an EMBL/GenBank/DDBJ whole genome shotgun (WGS) entry which is preliminary data.</text>
</comment>
<dbReference type="InterPro" id="IPR056924">
    <property type="entry name" value="SH3_Tf2-1"/>
</dbReference>
<name>A0A5B6WQZ0_9ROSI</name>
<dbReference type="AlphaFoldDB" id="A0A5B6WQZ0"/>
<keyword evidence="2" id="KW-0675">Receptor</keyword>
<gene>
    <name evidence="2" type="ORF">EPI10_005979</name>
</gene>
<dbReference type="PANTHER" id="PTHR46148:SF44">
    <property type="entry name" value="GAG-POL POLYPROTEIN"/>
    <property type="match status" value="1"/>
</dbReference>
<keyword evidence="3" id="KW-1185">Reference proteome</keyword>
<reference evidence="3" key="1">
    <citation type="journal article" date="2019" name="Plant Biotechnol. J.">
        <title>Genome sequencing of the Australian wild diploid species Gossypium australe highlights disease resistance and delayed gland morphogenesis.</title>
        <authorList>
            <person name="Cai Y."/>
            <person name="Cai X."/>
            <person name="Wang Q."/>
            <person name="Wang P."/>
            <person name="Zhang Y."/>
            <person name="Cai C."/>
            <person name="Xu Y."/>
            <person name="Wang K."/>
            <person name="Zhou Z."/>
            <person name="Wang C."/>
            <person name="Geng S."/>
            <person name="Li B."/>
            <person name="Dong Q."/>
            <person name="Hou Y."/>
            <person name="Wang H."/>
            <person name="Ai P."/>
            <person name="Liu Z."/>
            <person name="Yi F."/>
            <person name="Sun M."/>
            <person name="An G."/>
            <person name="Cheng J."/>
            <person name="Zhang Y."/>
            <person name="Shi Q."/>
            <person name="Xie Y."/>
            <person name="Shi X."/>
            <person name="Chang Y."/>
            <person name="Huang F."/>
            <person name="Chen Y."/>
            <person name="Hong S."/>
            <person name="Mi L."/>
            <person name="Sun Q."/>
            <person name="Zhang L."/>
            <person name="Zhou B."/>
            <person name="Peng R."/>
            <person name="Zhang X."/>
            <person name="Liu F."/>
        </authorList>
    </citation>
    <scope>NUCLEOTIDE SEQUENCE [LARGE SCALE GENOMIC DNA]</scope>
    <source>
        <strain evidence="3">cv. PA1801</strain>
    </source>
</reference>
<dbReference type="Pfam" id="PF24626">
    <property type="entry name" value="SH3_Tf2-1"/>
    <property type="match status" value="1"/>
</dbReference>
<proteinExistence type="predicted"/>
<dbReference type="EMBL" id="SMMG02000002">
    <property type="protein sequence ID" value="KAA3483843.1"/>
    <property type="molecule type" value="Genomic_DNA"/>
</dbReference>
<sequence>MFLKVSHWKKILRFGHKRKLCLRFIGLYKIIERLGLVAYHLTLPSELEKIYNVFHVSMLRRYRSDPSHVIFPVNFEILLDMYYSEKPVKILAQEVKELRNKSIGLVKVLWHHHGIEETTCKPKEVMTLQYPHLFSGKIFEDENSLRGESCNSLISNAIRNGGFRTSTPTRELV</sequence>
<dbReference type="GO" id="GO:0016301">
    <property type="term" value="F:kinase activity"/>
    <property type="evidence" value="ECO:0007669"/>
    <property type="project" value="UniProtKB-KW"/>
</dbReference>
<keyword evidence="2" id="KW-0808">Transferase</keyword>
<accession>A0A5B6WQZ0</accession>
<feature type="domain" description="Tf2-1-like SH3-like" evidence="1">
    <location>
        <begin position="2"/>
        <end position="63"/>
    </location>
</feature>
<dbReference type="Proteomes" id="UP000325315">
    <property type="component" value="Unassembled WGS sequence"/>
</dbReference>
<evidence type="ECO:0000313" key="2">
    <source>
        <dbReference type="EMBL" id="KAA3483843.1"/>
    </source>
</evidence>
<protein>
    <submittedName>
        <fullName evidence="2">Receptor-like protein kinase</fullName>
    </submittedName>
</protein>
<dbReference type="OrthoDB" id="9908938at2759"/>